<reference evidence="2" key="2">
    <citation type="submission" date="2020-09" db="EMBL/GenBank/DDBJ databases">
        <authorList>
            <person name="Sun Q."/>
            <person name="Zhou Y."/>
        </authorList>
    </citation>
    <scope>NUCLEOTIDE SEQUENCE</scope>
    <source>
        <strain evidence="2">CGMCC 4.7306</strain>
    </source>
</reference>
<dbReference type="EMBL" id="BMMZ01000011">
    <property type="protein sequence ID" value="GGL75420.1"/>
    <property type="molecule type" value="Genomic_DNA"/>
</dbReference>
<organism evidence="2 3">
    <name type="scientific">Microlunatus endophyticus</name>
    <dbReference type="NCBI Taxonomy" id="1716077"/>
    <lineage>
        <taxon>Bacteria</taxon>
        <taxon>Bacillati</taxon>
        <taxon>Actinomycetota</taxon>
        <taxon>Actinomycetes</taxon>
        <taxon>Propionibacteriales</taxon>
        <taxon>Propionibacteriaceae</taxon>
        <taxon>Microlunatus</taxon>
    </lineage>
</organism>
<gene>
    <name evidence="2" type="ORF">GCM10011575_37030</name>
</gene>
<dbReference type="Gene3D" id="2.130.10.10">
    <property type="entry name" value="YVTN repeat-like/Quinoprotein amine dehydrogenase"/>
    <property type="match status" value="1"/>
</dbReference>
<reference evidence="2" key="1">
    <citation type="journal article" date="2014" name="Int. J. Syst. Evol. Microbiol.">
        <title>Complete genome sequence of Corynebacterium casei LMG S-19264T (=DSM 44701T), isolated from a smear-ripened cheese.</title>
        <authorList>
            <consortium name="US DOE Joint Genome Institute (JGI-PGF)"/>
            <person name="Walter F."/>
            <person name="Albersmeier A."/>
            <person name="Kalinowski J."/>
            <person name="Ruckert C."/>
        </authorList>
    </citation>
    <scope>NUCLEOTIDE SEQUENCE</scope>
    <source>
        <strain evidence="2">CGMCC 4.7306</strain>
    </source>
</reference>
<dbReference type="RefSeq" id="WP_188896881.1">
    <property type="nucleotide sequence ID" value="NZ_BMMZ01000011.1"/>
</dbReference>
<feature type="domain" description="Pyrrolo-quinoline quinone repeat" evidence="1">
    <location>
        <begin position="27"/>
        <end position="159"/>
    </location>
</feature>
<evidence type="ECO:0000259" key="1">
    <source>
        <dbReference type="Pfam" id="PF13360"/>
    </source>
</evidence>
<dbReference type="SUPFAM" id="SSF50998">
    <property type="entry name" value="Quinoprotein alcohol dehydrogenase-like"/>
    <property type="match status" value="1"/>
</dbReference>
<comment type="caution">
    <text evidence="2">The sequence shown here is derived from an EMBL/GenBank/DDBJ whole genome shotgun (WGS) entry which is preliminary data.</text>
</comment>
<dbReference type="InterPro" id="IPR011047">
    <property type="entry name" value="Quinoprotein_ADH-like_sf"/>
</dbReference>
<dbReference type="InterPro" id="IPR015943">
    <property type="entry name" value="WD40/YVTN_repeat-like_dom_sf"/>
</dbReference>
<keyword evidence="3" id="KW-1185">Reference proteome</keyword>
<evidence type="ECO:0000313" key="2">
    <source>
        <dbReference type="EMBL" id="GGL75420.1"/>
    </source>
</evidence>
<sequence length="250" mass="26614">MAARVAVRVSHRRSAQLFSASHQLIGGLTGIPLAVGGDLVVSVDDTGAQCRFFGFRGTEEVFRSPAFDCAAVTLNGSYLMLAERMYFQARGHPAGGWQLDLRNGKLRRTGPVAANLADLRSRSDLIYASDDVLARQTGKTITGLDPDTRNRLWSYTAAGDDLPEVSVANGAVMMLTALPRRAAVLSGIDPESGPELMTVLDGRTGKVTGRRVITAGHRIPDGIWSEYGIGAGRALIMMNSGDVFAIGAHS</sequence>
<name>A0A917W832_9ACTN</name>
<dbReference type="AlphaFoldDB" id="A0A917W832"/>
<dbReference type="InterPro" id="IPR002372">
    <property type="entry name" value="PQQ_rpt_dom"/>
</dbReference>
<dbReference type="Pfam" id="PF13360">
    <property type="entry name" value="PQQ_2"/>
    <property type="match status" value="1"/>
</dbReference>
<protein>
    <recommendedName>
        <fullName evidence="1">Pyrrolo-quinoline quinone repeat domain-containing protein</fullName>
    </recommendedName>
</protein>
<proteinExistence type="predicted"/>
<accession>A0A917W832</accession>
<dbReference type="Proteomes" id="UP000613840">
    <property type="component" value="Unassembled WGS sequence"/>
</dbReference>
<evidence type="ECO:0000313" key="3">
    <source>
        <dbReference type="Proteomes" id="UP000613840"/>
    </source>
</evidence>